<evidence type="ECO:0000256" key="5">
    <source>
        <dbReference type="ARBA" id="ARBA00023186"/>
    </source>
</evidence>
<keyword evidence="5" id="KW-0143">Chaperone</keyword>
<comment type="similarity">
    <text evidence="1">Belongs to the heat shock protein 70 family.</text>
</comment>
<dbReference type="AlphaFoldDB" id="A0A8S3AAI1"/>
<proteinExistence type="inferred from homology"/>
<evidence type="ECO:0000256" key="3">
    <source>
        <dbReference type="ARBA" id="ARBA00022824"/>
    </source>
</evidence>
<dbReference type="GO" id="GO:1903298">
    <property type="term" value="P:negative regulation of hypoxia-induced intrinsic apoptotic signaling pathway"/>
    <property type="evidence" value="ECO:0007669"/>
    <property type="project" value="TreeGrafter"/>
</dbReference>
<dbReference type="InterPro" id="IPR043129">
    <property type="entry name" value="ATPase_NBD"/>
</dbReference>
<dbReference type="Proteomes" id="UP000681967">
    <property type="component" value="Unassembled WGS sequence"/>
</dbReference>
<dbReference type="GO" id="GO:0005524">
    <property type="term" value="F:ATP binding"/>
    <property type="evidence" value="ECO:0007669"/>
    <property type="project" value="UniProtKB-KW"/>
</dbReference>
<reference evidence="8" key="1">
    <citation type="submission" date="2021-02" db="EMBL/GenBank/DDBJ databases">
        <authorList>
            <person name="Nowell W R."/>
        </authorList>
    </citation>
    <scope>NUCLEOTIDE SEQUENCE</scope>
</reference>
<dbReference type="Gene3D" id="3.30.420.40">
    <property type="match status" value="2"/>
</dbReference>
<dbReference type="PRINTS" id="PR00301">
    <property type="entry name" value="HEATSHOCK70"/>
</dbReference>
<feature type="compositionally biased region" description="Low complexity" evidence="7">
    <location>
        <begin position="219"/>
        <end position="249"/>
    </location>
</feature>
<feature type="compositionally biased region" description="Basic and acidic residues" evidence="7">
    <location>
        <begin position="254"/>
        <end position="264"/>
    </location>
</feature>
<dbReference type="PANTHER" id="PTHR45639">
    <property type="entry name" value="HSC70CB, ISOFORM G-RELATED"/>
    <property type="match status" value="1"/>
</dbReference>
<protein>
    <recommendedName>
        <fullName evidence="6">Hypoxia up-regulated protein 1</fullName>
    </recommendedName>
</protein>
<keyword evidence="4" id="KW-0067">ATP-binding</keyword>
<gene>
    <name evidence="8" type="ORF">BYL167_LOCUS43593</name>
</gene>
<dbReference type="EMBL" id="CAJOBH010116370">
    <property type="protein sequence ID" value="CAF4687818.1"/>
    <property type="molecule type" value="Genomic_DNA"/>
</dbReference>
<dbReference type="Pfam" id="PF00012">
    <property type="entry name" value="HSP70"/>
    <property type="match status" value="1"/>
</dbReference>
<dbReference type="Gene3D" id="2.60.34.10">
    <property type="entry name" value="Substrate Binding Domain Of DNAk, Chain A, domain 1"/>
    <property type="match status" value="1"/>
</dbReference>
<name>A0A8S3AAI1_9BILA</name>
<dbReference type="GO" id="GO:0030968">
    <property type="term" value="P:endoplasmic reticulum unfolded protein response"/>
    <property type="evidence" value="ECO:0007669"/>
    <property type="project" value="TreeGrafter"/>
</dbReference>
<evidence type="ECO:0000256" key="2">
    <source>
        <dbReference type="ARBA" id="ARBA00022741"/>
    </source>
</evidence>
<evidence type="ECO:0000313" key="9">
    <source>
        <dbReference type="Proteomes" id="UP000681967"/>
    </source>
</evidence>
<feature type="region of interest" description="Disordered" evidence="7">
    <location>
        <begin position="219"/>
        <end position="280"/>
    </location>
</feature>
<evidence type="ECO:0000256" key="1">
    <source>
        <dbReference type="ARBA" id="ARBA00007381"/>
    </source>
</evidence>
<feature type="non-terminal residue" evidence="8">
    <location>
        <position position="1"/>
    </location>
</feature>
<evidence type="ECO:0000256" key="6">
    <source>
        <dbReference type="ARBA" id="ARBA00040503"/>
    </source>
</evidence>
<dbReference type="SUPFAM" id="SSF53067">
    <property type="entry name" value="Actin-like ATPase domain"/>
    <property type="match status" value="1"/>
</dbReference>
<keyword evidence="3" id="KW-0256">Endoplasmic reticulum</keyword>
<evidence type="ECO:0000313" key="8">
    <source>
        <dbReference type="EMBL" id="CAF4687818.1"/>
    </source>
</evidence>
<accession>A0A8S3AAI1</accession>
<keyword evidence="2" id="KW-0547">Nucleotide-binding</keyword>
<dbReference type="GO" id="GO:0034663">
    <property type="term" value="C:endoplasmic reticulum chaperone complex"/>
    <property type="evidence" value="ECO:0007669"/>
    <property type="project" value="TreeGrafter"/>
</dbReference>
<dbReference type="InterPro" id="IPR029047">
    <property type="entry name" value="HSP70_peptide-bd_sf"/>
</dbReference>
<organism evidence="8 9">
    <name type="scientific">Rotaria magnacalcarata</name>
    <dbReference type="NCBI Taxonomy" id="392030"/>
    <lineage>
        <taxon>Eukaryota</taxon>
        <taxon>Metazoa</taxon>
        <taxon>Spiralia</taxon>
        <taxon>Gnathifera</taxon>
        <taxon>Rotifera</taxon>
        <taxon>Eurotatoria</taxon>
        <taxon>Bdelloidea</taxon>
        <taxon>Philodinida</taxon>
        <taxon>Philodinidae</taxon>
        <taxon>Rotaria</taxon>
    </lineage>
</organism>
<dbReference type="InterPro" id="IPR013126">
    <property type="entry name" value="Hsp_70_fam"/>
</dbReference>
<comment type="caution">
    <text evidence="8">The sequence shown here is derived from an EMBL/GenBank/DDBJ whole genome shotgun (WGS) entry which is preliminary data.</text>
</comment>
<dbReference type="PANTHER" id="PTHR45639:SF3">
    <property type="entry name" value="HYPOXIA UP-REGULATED PROTEIN 1"/>
    <property type="match status" value="1"/>
</dbReference>
<dbReference type="GO" id="GO:0140662">
    <property type="term" value="F:ATP-dependent protein folding chaperone"/>
    <property type="evidence" value="ECO:0007669"/>
    <property type="project" value="InterPro"/>
</dbReference>
<evidence type="ECO:0000256" key="7">
    <source>
        <dbReference type="SAM" id="MobiDB-lite"/>
    </source>
</evidence>
<evidence type="ECO:0000256" key="4">
    <source>
        <dbReference type="ARBA" id="ARBA00022840"/>
    </source>
</evidence>
<sequence length="315" mass="35001">AEIQQVLLFGGSTRIPRVQNELVKSLGGIELGKSLNTDEAAAMGGVYQAAALSKGYRVKKFIVKDANQYPINVQFERHADPTAENSEPKLIDRTLFQRNNLYPNRKVMTFNRHTDDFSFDVRYGDLSFLSDTDKRSLGKTDLLRINVSGARKAYEKHQDTSESKGVKAHFQLDDNSLLVLDRVEFVFERKETEAERTNATKDEDESTLSKLGSKISSFFSSSGASSSENDTNNTTNSTEETVPTNTTETTNDEQTAKPVDEKEGANATDNTTTTTTTTTAPPLKTITIREPLEFTVEILDYADPTLEARANSMKK</sequence>